<dbReference type="InterPro" id="IPR025164">
    <property type="entry name" value="Toastrack_DUF4097"/>
</dbReference>
<evidence type="ECO:0000256" key="1">
    <source>
        <dbReference type="SAM" id="MobiDB-lite"/>
    </source>
</evidence>
<proteinExistence type="predicted"/>
<dbReference type="EMBL" id="QTTT01000001">
    <property type="protein sequence ID" value="REE98595.1"/>
    <property type="molecule type" value="Genomic_DNA"/>
</dbReference>
<feature type="chain" id="PRO_5038764985" evidence="2">
    <location>
        <begin position="24"/>
        <end position="260"/>
    </location>
</feature>
<dbReference type="PROSITE" id="PS51257">
    <property type="entry name" value="PROKAR_LIPOPROTEIN"/>
    <property type="match status" value="1"/>
</dbReference>
<comment type="caution">
    <text evidence="4">The sequence shown here is derived from an EMBL/GenBank/DDBJ whole genome shotgun (WGS) entry which is preliminary data.</text>
</comment>
<dbReference type="RefSeq" id="WP_116024029.1">
    <property type="nucleotide sequence ID" value="NZ_QTTT01000001.1"/>
</dbReference>
<evidence type="ECO:0000259" key="3">
    <source>
        <dbReference type="Pfam" id="PF13349"/>
    </source>
</evidence>
<evidence type="ECO:0000313" key="5">
    <source>
        <dbReference type="Proteomes" id="UP000256661"/>
    </source>
</evidence>
<reference evidence="4 5" key="1">
    <citation type="submission" date="2018-08" db="EMBL/GenBank/DDBJ databases">
        <title>Sequencing the genomes of 1000 actinobacteria strains.</title>
        <authorList>
            <person name="Klenk H.-P."/>
        </authorList>
    </citation>
    <scope>NUCLEOTIDE SEQUENCE [LARGE SCALE GENOMIC DNA]</scope>
    <source>
        <strain evidence="4 5">DSM 43927</strain>
    </source>
</reference>
<dbReference type="Proteomes" id="UP000256661">
    <property type="component" value="Unassembled WGS sequence"/>
</dbReference>
<name>A0A3D9T020_9ACTN</name>
<dbReference type="OrthoDB" id="4456952at2"/>
<evidence type="ECO:0000313" key="4">
    <source>
        <dbReference type="EMBL" id="REE98595.1"/>
    </source>
</evidence>
<accession>A0A3D9T020</accession>
<feature type="region of interest" description="Disordered" evidence="1">
    <location>
        <begin position="234"/>
        <end position="260"/>
    </location>
</feature>
<sequence length="260" mass="27704">MVNRLKGVAALATGLIGVTAALSGCGSFGVTTYHEDRRYELPGNVASLDVRLDGADIEIVGTDSATISVHERLSWSKEQKPTPTHRREGDTLVLGYKCPEGFTIGFNECAVGYRLQVPRKMAAKVRTDSGNIRVRGTEGDLRAHADAGDIRVSELTGGTISASTDSGNIELTEVRAQRLTAHADAGDLTVRFRKDQPPNVVDLEADSGNIRLWLPTGANYRVDARTQSGTPRVTDIVSDPKSGRSVTARTDAGDITVSGA</sequence>
<dbReference type="AlphaFoldDB" id="A0A3D9T020"/>
<protein>
    <submittedName>
        <fullName evidence="4">Putative adhesin</fullName>
    </submittedName>
</protein>
<organism evidence="4 5">
    <name type="scientific">Thermomonospora umbrina</name>
    <dbReference type="NCBI Taxonomy" id="111806"/>
    <lineage>
        <taxon>Bacteria</taxon>
        <taxon>Bacillati</taxon>
        <taxon>Actinomycetota</taxon>
        <taxon>Actinomycetes</taxon>
        <taxon>Streptosporangiales</taxon>
        <taxon>Thermomonosporaceae</taxon>
        <taxon>Thermomonospora</taxon>
    </lineage>
</organism>
<evidence type="ECO:0000256" key="2">
    <source>
        <dbReference type="SAM" id="SignalP"/>
    </source>
</evidence>
<keyword evidence="2" id="KW-0732">Signal</keyword>
<dbReference type="Pfam" id="PF13349">
    <property type="entry name" value="DUF4097"/>
    <property type="match status" value="1"/>
</dbReference>
<gene>
    <name evidence="4" type="ORF">DFJ69_4087</name>
</gene>
<feature type="signal peptide" evidence="2">
    <location>
        <begin position="1"/>
        <end position="23"/>
    </location>
</feature>
<dbReference type="Gene3D" id="2.160.20.120">
    <property type="match status" value="1"/>
</dbReference>
<keyword evidence="5" id="KW-1185">Reference proteome</keyword>
<feature type="domain" description="DUF4097" evidence="3">
    <location>
        <begin position="124"/>
        <end position="257"/>
    </location>
</feature>